<evidence type="ECO:0000313" key="7">
    <source>
        <dbReference type="EMBL" id="PAV19436.1"/>
    </source>
</evidence>
<evidence type="ECO:0000256" key="5">
    <source>
        <dbReference type="ARBA" id="ARBA00023239"/>
    </source>
</evidence>
<evidence type="ECO:0000256" key="1">
    <source>
        <dbReference type="ARBA" id="ARBA00001946"/>
    </source>
</evidence>
<organism evidence="7 8">
    <name type="scientific">Pyrrhoderma noxium</name>
    <dbReference type="NCBI Taxonomy" id="2282107"/>
    <lineage>
        <taxon>Eukaryota</taxon>
        <taxon>Fungi</taxon>
        <taxon>Dikarya</taxon>
        <taxon>Basidiomycota</taxon>
        <taxon>Agaricomycotina</taxon>
        <taxon>Agaricomycetes</taxon>
        <taxon>Hymenochaetales</taxon>
        <taxon>Hymenochaetaceae</taxon>
        <taxon>Pyrrhoderma</taxon>
    </lineage>
</organism>
<dbReference type="SFLD" id="SFLDG01020">
    <property type="entry name" value="Terpene_Cyclase_Like_2"/>
    <property type="match status" value="1"/>
</dbReference>
<dbReference type="InParanoid" id="A0A286UII3"/>
<dbReference type="OrthoDB" id="6486656at2759"/>
<evidence type="ECO:0000313" key="8">
    <source>
        <dbReference type="Proteomes" id="UP000217199"/>
    </source>
</evidence>
<dbReference type="EMBL" id="NBII01000004">
    <property type="protein sequence ID" value="PAV19436.1"/>
    <property type="molecule type" value="Genomic_DNA"/>
</dbReference>
<dbReference type="PANTHER" id="PTHR35201">
    <property type="entry name" value="TERPENE SYNTHASE"/>
    <property type="match status" value="1"/>
</dbReference>
<dbReference type="Pfam" id="PF19086">
    <property type="entry name" value="Terpene_syn_C_2"/>
    <property type="match status" value="1"/>
</dbReference>
<dbReference type="Proteomes" id="UP000217199">
    <property type="component" value="Unassembled WGS sequence"/>
</dbReference>
<protein>
    <recommendedName>
        <fullName evidence="6">Terpene synthase</fullName>
        <ecNumber evidence="6">4.2.3.-</ecNumber>
    </recommendedName>
</protein>
<comment type="caution">
    <text evidence="7">The sequence shown here is derived from an EMBL/GenBank/DDBJ whole genome shotgun (WGS) entry which is preliminary data.</text>
</comment>
<proteinExistence type="inferred from homology"/>
<gene>
    <name evidence="7" type="ORF">PNOK_0437000</name>
</gene>
<dbReference type="InterPro" id="IPR034686">
    <property type="entry name" value="Terpene_cyclase-like_2"/>
</dbReference>
<keyword evidence="5 6" id="KW-0456">Lyase</keyword>
<comment type="similarity">
    <text evidence="2 6">Belongs to the terpene synthase family.</text>
</comment>
<dbReference type="Gene3D" id="1.10.600.10">
    <property type="entry name" value="Farnesyl Diphosphate Synthase"/>
    <property type="match status" value="1"/>
</dbReference>
<dbReference type="InterPro" id="IPR008949">
    <property type="entry name" value="Isoprenoid_synthase_dom_sf"/>
</dbReference>
<dbReference type="GO" id="GO:0046872">
    <property type="term" value="F:metal ion binding"/>
    <property type="evidence" value="ECO:0007669"/>
    <property type="project" value="UniProtKB-KW"/>
</dbReference>
<dbReference type="SUPFAM" id="SSF48576">
    <property type="entry name" value="Terpenoid synthases"/>
    <property type="match status" value="1"/>
</dbReference>
<dbReference type="GO" id="GO:0010333">
    <property type="term" value="F:terpene synthase activity"/>
    <property type="evidence" value="ECO:0007669"/>
    <property type="project" value="InterPro"/>
</dbReference>
<evidence type="ECO:0000256" key="4">
    <source>
        <dbReference type="ARBA" id="ARBA00022842"/>
    </source>
</evidence>
<sequence>MSESPKILKLPDTMSDWPWPREINPHYEATKIESNRWIHSFKAFDDKSQYSFDKSLLCALAYPHASKEILRISNYMMHLFFVIDEYTDVEIERAVQGMVNIVIDAMNNPQKPRPEGENILGEISRQFWELAIKSASPSSQRHFLKTFIMYLHSVVQQAADRDSCKIRTIDSYFENRRNNIGARPSFALLEFKLSLPDDVVDHPIIVELSNCSTDMIIIDNDISSYNREQATGNCNHNIITVIMHQMKLDLDGAVKWAADYHSESKRKFLDGLKKVQSWGEEIDLQVQQYLNGIACWPQGNYCWNFESSRYFGVKGIEYQRTRLVPLLPRIIPVSSDAKRKLDSVAVYMVEDMSEESE</sequence>
<evidence type="ECO:0000256" key="2">
    <source>
        <dbReference type="ARBA" id="ARBA00006333"/>
    </source>
</evidence>
<dbReference type="EC" id="4.2.3.-" evidence="6"/>
<keyword evidence="4 6" id="KW-0460">Magnesium</keyword>
<name>A0A286UII3_9AGAM</name>
<dbReference type="PANTHER" id="PTHR35201:SF4">
    <property type="entry name" value="BETA-PINACENE SYNTHASE-RELATED"/>
    <property type="match status" value="1"/>
</dbReference>
<dbReference type="SFLD" id="SFLDS00005">
    <property type="entry name" value="Isoprenoid_Synthase_Type_I"/>
    <property type="match status" value="1"/>
</dbReference>
<evidence type="ECO:0000256" key="6">
    <source>
        <dbReference type="RuleBase" id="RU366034"/>
    </source>
</evidence>
<keyword evidence="8" id="KW-1185">Reference proteome</keyword>
<dbReference type="GO" id="GO:0008299">
    <property type="term" value="P:isoprenoid biosynthetic process"/>
    <property type="evidence" value="ECO:0007669"/>
    <property type="project" value="UniProtKB-ARBA"/>
</dbReference>
<comment type="cofactor">
    <cofactor evidence="1 6">
        <name>Mg(2+)</name>
        <dbReference type="ChEBI" id="CHEBI:18420"/>
    </cofactor>
</comment>
<evidence type="ECO:0000256" key="3">
    <source>
        <dbReference type="ARBA" id="ARBA00022723"/>
    </source>
</evidence>
<reference evidence="7 8" key="1">
    <citation type="journal article" date="2017" name="Mol. Ecol.">
        <title>Comparative and population genomic landscape of Phellinus noxius: A hypervariable fungus causing root rot in trees.</title>
        <authorList>
            <person name="Chung C.L."/>
            <person name="Lee T.J."/>
            <person name="Akiba M."/>
            <person name="Lee H.H."/>
            <person name="Kuo T.H."/>
            <person name="Liu D."/>
            <person name="Ke H.M."/>
            <person name="Yokoi T."/>
            <person name="Roa M.B."/>
            <person name="Lu M.J."/>
            <person name="Chang Y.Y."/>
            <person name="Ann P.J."/>
            <person name="Tsai J.N."/>
            <person name="Chen C.Y."/>
            <person name="Tzean S.S."/>
            <person name="Ota Y."/>
            <person name="Hattori T."/>
            <person name="Sahashi N."/>
            <person name="Liou R.F."/>
            <person name="Kikuchi T."/>
            <person name="Tsai I.J."/>
        </authorList>
    </citation>
    <scope>NUCLEOTIDE SEQUENCE [LARGE SCALE GENOMIC DNA]</scope>
    <source>
        <strain evidence="7 8">FFPRI411160</strain>
    </source>
</reference>
<dbReference type="AlphaFoldDB" id="A0A286UII3"/>
<keyword evidence="3 6" id="KW-0479">Metal-binding</keyword>
<accession>A0A286UII3</accession>